<dbReference type="EMBL" id="JBHUEH010000032">
    <property type="protein sequence ID" value="MFD1888235.1"/>
    <property type="molecule type" value="Genomic_DNA"/>
</dbReference>
<dbReference type="InterPro" id="IPR029063">
    <property type="entry name" value="SAM-dependent_MTases_sf"/>
</dbReference>
<keyword evidence="1" id="KW-0489">Methyltransferase</keyword>
<dbReference type="GO" id="GO:0008168">
    <property type="term" value="F:methyltransferase activity"/>
    <property type="evidence" value="ECO:0007669"/>
    <property type="project" value="UniProtKB-KW"/>
</dbReference>
<evidence type="ECO:0000313" key="1">
    <source>
        <dbReference type="EMBL" id="MFD1888235.1"/>
    </source>
</evidence>
<comment type="caution">
    <text evidence="1">The sequence shown here is derived from an EMBL/GenBank/DDBJ whole genome shotgun (WGS) entry which is preliminary data.</text>
</comment>
<protein>
    <submittedName>
        <fullName evidence="1">SAM-dependent methyltransferase</fullName>
    </submittedName>
</protein>
<gene>
    <name evidence="1" type="ORF">ACFSC9_22375</name>
</gene>
<keyword evidence="2" id="KW-1185">Reference proteome</keyword>
<name>A0ABW4RPS1_9BACL</name>
<dbReference type="SUPFAM" id="SSF53335">
    <property type="entry name" value="S-adenosyl-L-methionine-dependent methyltransferases"/>
    <property type="match status" value="1"/>
</dbReference>
<keyword evidence="1" id="KW-0808">Transferase</keyword>
<reference evidence="2" key="1">
    <citation type="journal article" date="2019" name="Int. J. Syst. Evol. Microbiol.">
        <title>The Global Catalogue of Microorganisms (GCM) 10K type strain sequencing project: providing services to taxonomists for standard genome sequencing and annotation.</title>
        <authorList>
            <consortium name="The Broad Institute Genomics Platform"/>
            <consortium name="The Broad Institute Genome Sequencing Center for Infectious Disease"/>
            <person name="Wu L."/>
            <person name="Ma J."/>
        </authorList>
    </citation>
    <scope>NUCLEOTIDE SEQUENCE [LARGE SCALE GENOMIC DNA]</scope>
    <source>
        <strain evidence="2">CCUG 54950</strain>
    </source>
</reference>
<dbReference type="GO" id="GO:0032259">
    <property type="term" value="P:methylation"/>
    <property type="evidence" value="ECO:0007669"/>
    <property type="project" value="UniProtKB-KW"/>
</dbReference>
<sequence>MSREEMSLDLSRIVFIGRTFQEYLSMFNLTEQELIGRRILDCPAGACSFTAVASTLGADVTATDIAYYYPFDQLAEKGLADIEHTMLHMEKVQSNYVWDYFQSVAGLKQHRSQALADWAEHMRQCPERYIPATLPQLPFQADAFDLTLSAHFLFMYGDRLDIDFHLRTIQELLRVTKQEIRIFPLVDLSCRRYQHLDQLIEWIESVGYQTEEVTVPYEFQKGANRMLRIVKNELRIN</sequence>
<proteinExistence type="predicted"/>
<evidence type="ECO:0000313" key="2">
    <source>
        <dbReference type="Proteomes" id="UP001597233"/>
    </source>
</evidence>
<dbReference type="Gene3D" id="3.40.50.150">
    <property type="entry name" value="Vaccinia Virus protein VP39"/>
    <property type="match status" value="1"/>
</dbReference>
<accession>A0ABW4RPS1</accession>
<organism evidence="1 2">
    <name type="scientific">Paenibacillus wenxiniae</name>
    <dbReference type="NCBI Taxonomy" id="1636843"/>
    <lineage>
        <taxon>Bacteria</taxon>
        <taxon>Bacillati</taxon>
        <taxon>Bacillota</taxon>
        <taxon>Bacilli</taxon>
        <taxon>Bacillales</taxon>
        <taxon>Paenibacillaceae</taxon>
        <taxon>Paenibacillus</taxon>
    </lineage>
</organism>
<dbReference type="RefSeq" id="WP_347322964.1">
    <property type="nucleotide sequence ID" value="NZ_JBCGUH010000001.1"/>
</dbReference>
<dbReference type="Proteomes" id="UP001597233">
    <property type="component" value="Unassembled WGS sequence"/>
</dbReference>